<evidence type="ECO:0000313" key="1">
    <source>
        <dbReference type="EMBL" id="ABB31710.1"/>
    </source>
</evidence>
<sequence length="272" mass="29663">MKTEEVLPQKERGRNEGRFPYCLVRREETRDTSHIIRESLISPQLLSGTAATTLAANSFQDIPVTYLADVHGTQSASINMGFTYDGMTYSATNYLPLQGQAIYKPDFTGSYGFNYGTPYLANPVDGTVRLVNAGSQPLTVTGVSITGADAVRFQITGGNQNGNLSPGQYRDINVRYLANSVATHSANVNVSYTYDGVANTQDLGLSGQTLSTPVAQLWLDDTMIAERKRGTLPIFNRSLATLNPNVSSNFWPSLRSHKLFSHLPLSCNRALA</sequence>
<organism evidence="1 2">
    <name type="scientific">Geobacter metallireducens (strain ATCC 53774 / DSM 7210 / GS-15)</name>
    <dbReference type="NCBI Taxonomy" id="269799"/>
    <lineage>
        <taxon>Bacteria</taxon>
        <taxon>Pseudomonadati</taxon>
        <taxon>Thermodesulfobacteriota</taxon>
        <taxon>Desulfuromonadia</taxon>
        <taxon>Geobacterales</taxon>
        <taxon>Geobacteraceae</taxon>
        <taxon>Geobacter</taxon>
    </lineage>
</organism>
<dbReference type="EMBL" id="CP000148">
    <property type="protein sequence ID" value="ABB31710.1"/>
    <property type="molecule type" value="Genomic_DNA"/>
</dbReference>
<reference evidence="1 2" key="2">
    <citation type="journal article" date="2009" name="BMC Microbiol.">
        <title>The genome sequence of Geobacter metallireducens: features of metabolism, physiology and regulation common and dissimilar to Geobacter sulfurreducens.</title>
        <authorList>
            <person name="Aklujkar M."/>
            <person name="Krushkal J."/>
            <person name="DiBartolo G."/>
            <person name="Lapidus A."/>
            <person name="Land M.L."/>
            <person name="Lovley D.R."/>
        </authorList>
    </citation>
    <scope>NUCLEOTIDE SEQUENCE [LARGE SCALE GENOMIC DNA]</scope>
    <source>
        <strain evidence="2">ATCC 53774 / DSM 7210 / GS-15</strain>
    </source>
</reference>
<dbReference type="eggNOG" id="COG1361">
    <property type="taxonomic scope" value="Bacteria"/>
</dbReference>
<dbReference type="HOGENOM" id="CLU_1022170_0_0_7"/>
<dbReference type="RefSeq" id="WP_004511592.1">
    <property type="nucleotide sequence ID" value="NC_007517.1"/>
</dbReference>
<dbReference type="Proteomes" id="UP000007073">
    <property type="component" value="Chromosome"/>
</dbReference>
<dbReference type="KEGG" id="gme:Gmet_1476"/>
<keyword evidence="2" id="KW-1185">Reference proteome</keyword>
<reference evidence="1 2" key="1">
    <citation type="submission" date="2005-10" db="EMBL/GenBank/DDBJ databases">
        <title>Complete sequence of Geobacter metallireducens GS-15.</title>
        <authorList>
            <consortium name="US DOE Joint Genome Institute"/>
            <person name="Copeland A."/>
            <person name="Lucas S."/>
            <person name="Lapidus A."/>
            <person name="Barry K."/>
            <person name="Detter J.C."/>
            <person name="Glavina T."/>
            <person name="Hammon N."/>
            <person name="Israni S."/>
            <person name="Pitluck S."/>
            <person name="Di Bartolo G."/>
            <person name="Chain P."/>
            <person name="Schmutz J."/>
            <person name="Larimer F."/>
            <person name="Land M."/>
            <person name="Kyrpides N."/>
            <person name="Ivanova N."/>
            <person name="Richardson P."/>
        </authorList>
    </citation>
    <scope>NUCLEOTIDE SEQUENCE [LARGE SCALE GENOMIC DNA]</scope>
    <source>
        <strain evidence="2">ATCC 53774 / DSM 7210 / GS-15</strain>
    </source>
</reference>
<protein>
    <submittedName>
        <fullName evidence="1">Uncharacterized protein</fullName>
    </submittedName>
</protein>
<name>Q39VL4_GEOMG</name>
<dbReference type="NCBIfam" id="NF012200">
    <property type="entry name" value="choice_anch_D"/>
    <property type="match status" value="1"/>
</dbReference>
<gene>
    <name evidence="1" type="ordered locus">Gmet_1476</name>
</gene>
<dbReference type="InterPro" id="IPR013783">
    <property type="entry name" value="Ig-like_fold"/>
</dbReference>
<dbReference type="Gene3D" id="2.60.40.10">
    <property type="entry name" value="Immunoglobulins"/>
    <property type="match status" value="1"/>
</dbReference>
<proteinExistence type="predicted"/>
<dbReference type="AlphaFoldDB" id="Q39VL4"/>
<accession>Q39VL4</accession>
<evidence type="ECO:0000313" key="2">
    <source>
        <dbReference type="Proteomes" id="UP000007073"/>
    </source>
</evidence>
<dbReference type="STRING" id="269799.Gmet_1476"/>